<dbReference type="AlphaFoldDB" id="A0A3N0W416"/>
<evidence type="ECO:0000313" key="3">
    <source>
        <dbReference type="Proteomes" id="UP000269375"/>
    </source>
</evidence>
<dbReference type="RefSeq" id="WP_123261234.1">
    <property type="nucleotide sequence ID" value="NZ_RJTX01000001.1"/>
</dbReference>
<dbReference type="Pfam" id="PF18928">
    <property type="entry name" value="DUF5677"/>
    <property type="match status" value="1"/>
</dbReference>
<evidence type="ECO:0000313" key="4">
    <source>
        <dbReference type="Proteomes" id="UP000295709"/>
    </source>
</evidence>
<dbReference type="OrthoDB" id="7531258at2"/>
<organism evidence="1 3">
    <name type="scientific">Chryseobacterium daecheongense</name>
    <dbReference type="NCBI Taxonomy" id="192389"/>
    <lineage>
        <taxon>Bacteria</taxon>
        <taxon>Pseudomonadati</taxon>
        <taxon>Bacteroidota</taxon>
        <taxon>Flavobacteriia</taxon>
        <taxon>Flavobacteriales</taxon>
        <taxon>Weeksellaceae</taxon>
        <taxon>Chryseobacterium group</taxon>
        <taxon>Chryseobacterium</taxon>
    </lineage>
</organism>
<sequence length="345" mass="40648">MQEPYYIEKAIQKFLKETKSKYERQAEFDKIIDEKLTTTIENIAKSTLEEIYKYCIGDDTDLKNREKEIYNKIAENYKIGIRLFEGFIELNTQISSMTYGKCFKLLDTFDDHIKLDTLIAIHVRACQVANEILVLIKNGYADGAHARWRTLHELSVTFLYLYDSDYEVIHMYNDYEIIEKYKKAKEYKACENSLDLEKLEDSEWEELSKRRDEVIEKYGKDFSEGYGWTMNDLPKGRRNFRELEKHVGAEKLRIIYSWANESVHAGVSGIKDKLSLREEELHDFLTGSNDCGFLDPVQYTSNSLCQMSEVLLGMEDSILHKIFNELLFYFQNEIVLEFSNIKKNE</sequence>
<accession>A0A3N0W416</accession>
<dbReference type="Proteomes" id="UP000295709">
    <property type="component" value="Unassembled WGS sequence"/>
</dbReference>
<comment type="caution">
    <text evidence="1">The sequence shown here is derived from an EMBL/GenBank/DDBJ whole genome shotgun (WGS) entry which is preliminary data.</text>
</comment>
<reference evidence="1 3" key="1">
    <citation type="submission" date="2018-11" db="EMBL/GenBank/DDBJ databases">
        <title>Proposal to divide the Flavobacteriaceae and reorganize its genera based on Amino Acid Identity values calculated from whole genome sequences.</title>
        <authorList>
            <person name="Nicholson A.C."/>
            <person name="Gulvik C.A."/>
            <person name="Whitney A.M."/>
            <person name="Humrighouse B.W."/>
            <person name="Bell M."/>
            <person name="Holmes B."/>
            <person name="Steigerwalt A."/>
            <person name="Villarma A."/>
            <person name="Sheth M."/>
            <person name="Batra D."/>
            <person name="Pryor J."/>
            <person name="Bernardet J.-F."/>
            <person name="Hugo C."/>
            <person name="Kampfer P."/>
            <person name="Newman J."/>
            <person name="Mcquiston J.R."/>
        </authorList>
    </citation>
    <scope>NUCLEOTIDE SEQUENCE [LARGE SCALE GENOMIC DNA]</scope>
    <source>
        <strain evidence="1 3">DSM 15235</strain>
    </source>
</reference>
<dbReference type="InterPro" id="IPR043733">
    <property type="entry name" value="DUF5677"/>
</dbReference>
<proteinExistence type="predicted"/>
<dbReference type="Proteomes" id="UP000269375">
    <property type="component" value="Unassembled WGS sequence"/>
</dbReference>
<dbReference type="EMBL" id="RJTX01000001">
    <property type="protein sequence ID" value="ROH99520.1"/>
    <property type="molecule type" value="Genomic_DNA"/>
</dbReference>
<evidence type="ECO:0000313" key="2">
    <source>
        <dbReference type="EMBL" id="TDX95575.1"/>
    </source>
</evidence>
<keyword evidence="4" id="KW-1185">Reference proteome</keyword>
<gene>
    <name evidence="2" type="ORF">BCF50_1357</name>
    <name evidence="1" type="ORF">EGI05_01095</name>
</gene>
<dbReference type="EMBL" id="SOQW01000001">
    <property type="protein sequence ID" value="TDX95575.1"/>
    <property type="molecule type" value="Genomic_DNA"/>
</dbReference>
<protein>
    <submittedName>
        <fullName evidence="1">Uncharacterized protein</fullName>
    </submittedName>
</protein>
<reference evidence="2 4" key="2">
    <citation type="submission" date="2019-03" db="EMBL/GenBank/DDBJ databases">
        <title>Genomic Encyclopedia of Archaeal and Bacterial Type Strains, Phase II (KMG-II): from individual species to whole genera.</title>
        <authorList>
            <person name="Goeker M."/>
        </authorList>
    </citation>
    <scope>NUCLEOTIDE SEQUENCE [LARGE SCALE GENOMIC DNA]</scope>
    <source>
        <strain evidence="2 4">DSM 15235</strain>
    </source>
</reference>
<name>A0A3N0W416_9FLAO</name>
<evidence type="ECO:0000313" key="1">
    <source>
        <dbReference type="EMBL" id="ROH99520.1"/>
    </source>
</evidence>